<name>A0A2H4IBL2_9CAUD</name>
<reference evidence="1 2" key="1">
    <citation type="submission" date="2017-04" db="EMBL/GenBank/DDBJ databases">
        <authorList>
            <person name="Afonso C.L."/>
            <person name="Miller P.J."/>
            <person name="Scott M.A."/>
            <person name="Spackman E."/>
            <person name="Goraichik I."/>
            <person name="Dimitrov K.M."/>
            <person name="Suarez D.L."/>
            <person name="Swayne D.E."/>
        </authorList>
    </citation>
    <scope>NUCLEOTIDE SEQUENCE [LARGE SCALE GENOMIC DNA]</scope>
</reference>
<keyword evidence="2" id="KW-1185">Reference proteome</keyword>
<organism evidence="1 2">
    <name type="scientific">Erwinia phage vB_EamM_Y3</name>
    <dbReference type="NCBI Taxonomy" id="1983553"/>
    <lineage>
        <taxon>Viruses</taxon>
        <taxon>Duplodnaviria</taxon>
        <taxon>Heunggongvirae</taxon>
        <taxon>Uroviricota</taxon>
        <taxon>Caudoviricetes</taxon>
        <taxon>Sasquatchvirus</taxon>
        <taxon>Sasquatchvirus Y3</taxon>
    </lineage>
</organism>
<accession>A0A2H4IBL2</accession>
<gene>
    <name evidence="1" type="ORF">Y3_292</name>
</gene>
<evidence type="ECO:0000313" key="2">
    <source>
        <dbReference type="Proteomes" id="UP000240568"/>
    </source>
</evidence>
<evidence type="ECO:0000313" key="1">
    <source>
        <dbReference type="EMBL" id="ARW58932.1"/>
    </source>
</evidence>
<dbReference type="Proteomes" id="UP000240568">
    <property type="component" value="Segment"/>
</dbReference>
<dbReference type="EMBL" id="KY984068">
    <property type="protein sequence ID" value="ARW58932.1"/>
    <property type="molecule type" value="Genomic_DNA"/>
</dbReference>
<sequence>MKRFITAIAFVVASSNAFASTQYVAPTISGLNPSTDLTITHALDSSCSTKMATAIDLRGGLVDFAVNKNTIDTKPLWPLLCSPTVEATKVDVERAGQDITLTYTNRDKSMPKLIIVMQRVESENDDDAPTYQIVRVGDMNAMGYEEQAALQDWLLDCYAATNQDSLALN</sequence>
<protein>
    <submittedName>
        <fullName evidence="1">Uncharacterized protein</fullName>
    </submittedName>
</protein>
<proteinExistence type="predicted"/>